<keyword evidence="3" id="KW-0808">Transferase</keyword>
<reference evidence="3 4" key="1">
    <citation type="journal article" date="2015" name="Genome Announc.">
        <title>Complete Genome Sequence of Corynebacterium kutscheri DSM 20755, a Corynebacterial Type Strain with Remarkably Low G+C Content of Chromosomal DNA.</title>
        <authorList>
            <person name="Ruckert C."/>
            <person name="Albersmeier A."/>
            <person name="Winkler A."/>
            <person name="Tauch A."/>
        </authorList>
    </citation>
    <scope>NUCLEOTIDE SEQUENCE [LARGE SCALE GENOMIC DNA]</scope>
    <source>
        <strain evidence="3 4">DSM 20755</strain>
    </source>
</reference>
<evidence type="ECO:0000256" key="1">
    <source>
        <dbReference type="SAM" id="MobiDB-lite"/>
    </source>
</evidence>
<dbReference type="PANTHER" id="PTHR43591:SF110">
    <property type="entry name" value="RHODANESE DOMAIN-CONTAINING PROTEIN"/>
    <property type="match status" value="1"/>
</dbReference>
<dbReference type="KEGG" id="cku:UL82_04640"/>
<feature type="compositionally biased region" description="Pro residues" evidence="1">
    <location>
        <begin position="1"/>
        <end position="11"/>
    </location>
</feature>
<evidence type="ECO:0000259" key="2">
    <source>
        <dbReference type="Pfam" id="PF13649"/>
    </source>
</evidence>
<evidence type="ECO:0000313" key="4">
    <source>
        <dbReference type="Proteomes" id="UP000033457"/>
    </source>
</evidence>
<dbReference type="OrthoDB" id="5566900at2"/>
<dbReference type="GO" id="GO:0008168">
    <property type="term" value="F:methyltransferase activity"/>
    <property type="evidence" value="ECO:0007669"/>
    <property type="project" value="UniProtKB-KW"/>
</dbReference>
<organism evidence="3 4">
    <name type="scientific">Corynebacterium kutscheri</name>
    <dbReference type="NCBI Taxonomy" id="35755"/>
    <lineage>
        <taxon>Bacteria</taxon>
        <taxon>Bacillati</taxon>
        <taxon>Actinomycetota</taxon>
        <taxon>Actinomycetes</taxon>
        <taxon>Mycobacteriales</taxon>
        <taxon>Corynebacteriaceae</taxon>
        <taxon>Corynebacterium</taxon>
    </lineage>
</organism>
<dbReference type="InterPro" id="IPR029063">
    <property type="entry name" value="SAM-dependent_MTases_sf"/>
</dbReference>
<dbReference type="GO" id="GO:0032259">
    <property type="term" value="P:methylation"/>
    <property type="evidence" value="ECO:0007669"/>
    <property type="project" value="UniProtKB-KW"/>
</dbReference>
<evidence type="ECO:0000313" key="3">
    <source>
        <dbReference type="EMBL" id="AKE41112.1"/>
    </source>
</evidence>
<feature type="region of interest" description="Disordered" evidence="1">
    <location>
        <begin position="1"/>
        <end position="33"/>
    </location>
</feature>
<dbReference type="CDD" id="cd02440">
    <property type="entry name" value="AdoMet_MTases"/>
    <property type="match status" value="1"/>
</dbReference>
<protein>
    <submittedName>
        <fullName evidence="3">Methylase involved in ubiquinone/menaquinone biosynthesis</fullName>
    </submittedName>
</protein>
<name>A0A0F6QZE8_9CORY</name>
<dbReference type="Pfam" id="PF13649">
    <property type="entry name" value="Methyltransf_25"/>
    <property type="match status" value="1"/>
</dbReference>
<dbReference type="PANTHER" id="PTHR43591">
    <property type="entry name" value="METHYLTRANSFERASE"/>
    <property type="match status" value="1"/>
</dbReference>
<dbReference type="Gene3D" id="3.40.50.150">
    <property type="entry name" value="Vaccinia Virus protein VP39"/>
    <property type="match status" value="1"/>
</dbReference>
<keyword evidence="4" id="KW-1185">Reference proteome</keyword>
<dbReference type="InterPro" id="IPR041698">
    <property type="entry name" value="Methyltransf_25"/>
</dbReference>
<proteinExistence type="predicted"/>
<dbReference type="STRING" id="35755.UL82_04640"/>
<sequence length="296" mass="33242">MSISSPPPHLPPIFSSKKINNKKLNDDTSPTRPTDLAIAATTANKHWWDSDANDYHHRHSTYLSSFYWCPEMLHEKDAGLLGSIDNQKILEVGCGSAPCSHWLASRYPDAQVTAFDISAQMLRRYGETSDTKSTHSPPNLHLLQANALALPFAEKSFDIVFSAFGAFPFLPDLTAAFTEVAAVIKPGGLFVYSIGHPMRWIFDDDPASMQVRYSYFDKDYEEHDEYGQLSYAEYQHQFSEHIRALSATGFSLYDVHEPAWPADLTQTWGQWSPLRGAHFPGTAIFSARYKSLQTGT</sequence>
<dbReference type="AlphaFoldDB" id="A0A0F6QZE8"/>
<dbReference type="SUPFAM" id="SSF53335">
    <property type="entry name" value="S-adenosyl-L-methionine-dependent methyltransferases"/>
    <property type="match status" value="1"/>
</dbReference>
<feature type="domain" description="Methyltransferase" evidence="2">
    <location>
        <begin position="89"/>
        <end position="188"/>
    </location>
</feature>
<accession>A0A0F6QZE8</accession>
<dbReference type="Proteomes" id="UP000033457">
    <property type="component" value="Chromosome"/>
</dbReference>
<gene>
    <name evidence="3" type="ORF">UL82_04640</name>
</gene>
<dbReference type="HOGENOM" id="CLU_049749_0_1_11"/>
<keyword evidence="3" id="KW-0830">Ubiquinone</keyword>
<keyword evidence="3" id="KW-0489">Methyltransferase</keyword>
<dbReference type="EMBL" id="CP011312">
    <property type="protein sequence ID" value="AKE41112.1"/>
    <property type="molecule type" value="Genomic_DNA"/>
</dbReference>